<reference evidence="3 4" key="1">
    <citation type="submission" date="2013-08" db="EMBL/GenBank/DDBJ databases">
        <title>Intrasporangium oryzae NRRL B-24470.</title>
        <authorList>
            <person name="Liu H."/>
            <person name="Wang G."/>
        </authorList>
    </citation>
    <scope>NUCLEOTIDE SEQUENCE [LARGE SCALE GENOMIC DNA]</scope>
    <source>
        <strain evidence="3 4">NRRL B-24470</strain>
    </source>
</reference>
<gene>
    <name evidence="3" type="ORF">N865_10180</name>
</gene>
<feature type="transmembrane region" description="Helical" evidence="1">
    <location>
        <begin position="170"/>
        <end position="187"/>
    </location>
</feature>
<name>W9GCG8_9MICO</name>
<dbReference type="Proteomes" id="UP000019489">
    <property type="component" value="Unassembled WGS sequence"/>
</dbReference>
<evidence type="ECO:0000313" key="4">
    <source>
        <dbReference type="Proteomes" id="UP000019489"/>
    </source>
</evidence>
<evidence type="ECO:0000256" key="1">
    <source>
        <dbReference type="SAM" id="Phobius"/>
    </source>
</evidence>
<keyword evidence="2" id="KW-0732">Signal</keyword>
<evidence type="ECO:0000256" key="2">
    <source>
        <dbReference type="SAM" id="SignalP"/>
    </source>
</evidence>
<sequence>MRGALRTLGAIAVALATAIALTTPADAHGGEEGMVVEPAATSAGAVVSVRGDLPTTSSIVLVLESSAGRTVTLARVEDPPQGHFDTQVAVPATVTPGAWHLQARVGDTVLAERELLVSEAAQPPAGDDRAEPVVVPTGPASAALSAIRPDAGSLSAGHADPSGRSEPTPWWPYAVLVLALVGAVAWMRRRDA</sequence>
<organism evidence="3 4">
    <name type="scientific">Intrasporangium oryzae NRRL B-24470</name>
    <dbReference type="NCBI Taxonomy" id="1386089"/>
    <lineage>
        <taxon>Bacteria</taxon>
        <taxon>Bacillati</taxon>
        <taxon>Actinomycetota</taxon>
        <taxon>Actinomycetes</taxon>
        <taxon>Micrococcales</taxon>
        <taxon>Intrasporangiaceae</taxon>
        <taxon>Intrasporangium</taxon>
    </lineage>
</organism>
<keyword evidence="1" id="KW-0472">Membrane</keyword>
<feature type="signal peptide" evidence="2">
    <location>
        <begin position="1"/>
        <end position="27"/>
    </location>
</feature>
<keyword evidence="1" id="KW-0812">Transmembrane</keyword>
<evidence type="ECO:0000313" key="3">
    <source>
        <dbReference type="EMBL" id="EWT01529.1"/>
    </source>
</evidence>
<dbReference type="STRING" id="1386089.N865_10180"/>
<keyword evidence="1" id="KW-1133">Transmembrane helix</keyword>
<accession>W9GCG8</accession>
<keyword evidence="4" id="KW-1185">Reference proteome</keyword>
<protein>
    <recommendedName>
        <fullName evidence="5">CopC domain-containing protein</fullName>
    </recommendedName>
</protein>
<proteinExistence type="predicted"/>
<dbReference type="RefSeq" id="WP_034805664.1">
    <property type="nucleotide sequence ID" value="NZ_AWSA01000021.1"/>
</dbReference>
<dbReference type="OrthoDB" id="9859987at2"/>
<evidence type="ECO:0008006" key="5">
    <source>
        <dbReference type="Google" id="ProtNLM"/>
    </source>
</evidence>
<dbReference type="AlphaFoldDB" id="W9GCG8"/>
<dbReference type="EMBL" id="AWSA01000021">
    <property type="protein sequence ID" value="EWT01529.1"/>
    <property type="molecule type" value="Genomic_DNA"/>
</dbReference>
<feature type="chain" id="PRO_5004920406" description="CopC domain-containing protein" evidence="2">
    <location>
        <begin position="28"/>
        <end position="192"/>
    </location>
</feature>
<comment type="caution">
    <text evidence="3">The sequence shown here is derived from an EMBL/GenBank/DDBJ whole genome shotgun (WGS) entry which is preliminary data.</text>
</comment>